<proteinExistence type="predicted"/>
<reference evidence="1" key="2">
    <citation type="journal article" date="2015" name="Data Brief">
        <title>Shoot transcriptome of the giant reed, Arundo donax.</title>
        <authorList>
            <person name="Barrero R.A."/>
            <person name="Guerrero F.D."/>
            <person name="Moolhuijzen P."/>
            <person name="Goolsby J.A."/>
            <person name="Tidwell J."/>
            <person name="Bellgard S.E."/>
            <person name="Bellgard M.I."/>
        </authorList>
    </citation>
    <scope>NUCLEOTIDE SEQUENCE</scope>
    <source>
        <tissue evidence="1">Shoot tissue taken approximately 20 cm above the soil surface</tissue>
    </source>
</reference>
<sequence length="10" mass="1233">MNRYCSSPYI</sequence>
<accession>A0A0A9FBG2</accession>
<name>A0A0A9FBG2_ARUDO</name>
<dbReference type="EMBL" id="GBRH01187501">
    <property type="protein sequence ID" value="JAE10395.1"/>
    <property type="molecule type" value="Transcribed_RNA"/>
</dbReference>
<evidence type="ECO:0000313" key="1">
    <source>
        <dbReference type="EMBL" id="JAE10395.1"/>
    </source>
</evidence>
<organism evidence="1">
    <name type="scientific">Arundo donax</name>
    <name type="common">Giant reed</name>
    <name type="synonym">Donax arundinaceus</name>
    <dbReference type="NCBI Taxonomy" id="35708"/>
    <lineage>
        <taxon>Eukaryota</taxon>
        <taxon>Viridiplantae</taxon>
        <taxon>Streptophyta</taxon>
        <taxon>Embryophyta</taxon>
        <taxon>Tracheophyta</taxon>
        <taxon>Spermatophyta</taxon>
        <taxon>Magnoliopsida</taxon>
        <taxon>Liliopsida</taxon>
        <taxon>Poales</taxon>
        <taxon>Poaceae</taxon>
        <taxon>PACMAD clade</taxon>
        <taxon>Arundinoideae</taxon>
        <taxon>Arundineae</taxon>
        <taxon>Arundo</taxon>
    </lineage>
</organism>
<protein>
    <submittedName>
        <fullName evidence="1">Uncharacterized protein</fullName>
    </submittedName>
</protein>
<reference evidence="1" key="1">
    <citation type="submission" date="2014-09" db="EMBL/GenBank/DDBJ databases">
        <authorList>
            <person name="Magalhaes I.L.F."/>
            <person name="Oliveira U."/>
            <person name="Santos F.R."/>
            <person name="Vidigal T.H.D.A."/>
            <person name="Brescovit A.D."/>
            <person name="Santos A.J."/>
        </authorList>
    </citation>
    <scope>NUCLEOTIDE SEQUENCE</scope>
    <source>
        <tissue evidence="1">Shoot tissue taken approximately 20 cm above the soil surface</tissue>
    </source>
</reference>